<evidence type="ECO:0000256" key="1">
    <source>
        <dbReference type="ARBA" id="ARBA00022723"/>
    </source>
</evidence>
<dbReference type="OrthoDB" id="1138703at2759"/>
<evidence type="ECO:0000313" key="8">
    <source>
        <dbReference type="Proteomes" id="UP000250321"/>
    </source>
</evidence>
<proteinExistence type="predicted"/>
<evidence type="ECO:0000313" key="7">
    <source>
        <dbReference type="EMBL" id="PQM35610.1"/>
    </source>
</evidence>
<keyword evidence="5" id="KW-0812">Transmembrane</keyword>
<comment type="caution">
    <text evidence="7">The sequence shown here is derived from an EMBL/GenBank/DDBJ whole genome shotgun (WGS) entry which is preliminary data.</text>
</comment>
<reference evidence="7 8" key="1">
    <citation type="submission" date="2018-02" db="EMBL/GenBank/DDBJ databases">
        <title>Draft genome of wild Prunus yedoensis var. nudiflora.</title>
        <authorList>
            <person name="Baek S."/>
            <person name="Kim J.-H."/>
            <person name="Choi K."/>
            <person name="Kim G.-B."/>
            <person name="Cho A."/>
            <person name="Jang H."/>
            <person name="Shin C.-H."/>
            <person name="Yu H.-J."/>
            <person name="Mun J.-H."/>
        </authorList>
    </citation>
    <scope>NUCLEOTIDE SEQUENCE [LARGE SCALE GENOMIC DNA]</scope>
    <source>
        <strain evidence="8">cv. Jeju island</strain>
        <tissue evidence="7">Leaf</tissue>
    </source>
</reference>
<keyword evidence="5" id="KW-0472">Membrane</keyword>
<evidence type="ECO:0000256" key="4">
    <source>
        <dbReference type="PROSITE-ProRule" id="PRU01343"/>
    </source>
</evidence>
<feature type="domain" description="GRF-type" evidence="6">
    <location>
        <begin position="19"/>
        <end position="63"/>
    </location>
</feature>
<evidence type="ECO:0000256" key="3">
    <source>
        <dbReference type="ARBA" id="ARBA00022833"/>
    </source>
</evidence>
<evidence type="ECO:0000256" key="2">
    <source>
        <dbReference type="ARBA" id="ARBA00022771"/>
    </source>
</evidence>
<dbReference type="AlphaFoldDB" id="A0A314UE75"/>
<dbReference type="Pfam" id="PF06839">
    <property type="entry name" value="Zn_ribbon_GRF"/>
    <property type="match status" value="1"/>
</dbReference>
<sequence>MKPKVIDGGEELDVAAPRCFCGKIARLQTSWTEANPLRRFHVCPNSSGRRKKGCGFFVWVDVEFPPREKALVSWLLRRLKELEKDVGRRQSIERKLMGWLILSWGLAMLLFFWQFL</sequence>
<keyword evidence="2 4" id="KW-0863">Zinc-finger</keyword>
<keyword evidence="5" id="KW-1133">Transmembrane helix</keyword>
<accession>A0A314UE75</accession>
<organism evidence="7 8">
    <name type="scientific">Prunus yedoensis var. nudiflora</name>
    <dbReference type="NCBI Taxonomy" id="2094558"/>
    <lineage>
        <taxon>Eukaryota</taxon>
        <taxon>Viridiplantae</taxon>
        <taxon>Streptophyta</taxon>
        <taxon>Embryophyta</taxon>
        <taxon>Tracheophyta</taxon>
        <taxon>Spermatophyta</taxon>
        <taxon>Magnoliopsida</taxon>
        <taxon>eudicotyledons</taxon>
        <taxon>Gunneridae</taxon>
        <taxon>Pentapetalae</taxon>
        <taxon>rosids</taxon>
        <taxon>fabids</taxon>
        <taxon>Rosales</taxon>
        <taxon>Rosaceae</taxon>
        <taxon>Amygdaloideae</taxon>
        <taxon>Amygdaleae</taxon>
        <taxon>Prunus</taxon>
    </lineage>
</organism>
<dbReference type="EMBL" id="PJQY01003656">
    <property type="protein sequence ID" value="PQM35610.1"/>
    <property type="molecule type" value="Genomic_DNA"/>
</dbReference>
<dbReference type="PROSITE" id="PS51999">
    <property type="entry name" value="ZF_GRF"/>
    <property type="match status" value="1"/>
</dbReference>
<evidence type="ECO:0000256" key="5">
    <source>
        <dbReference type="SAM" id="Phobius"/>
    </source>
</evidence>
<feature type="transmembrane region" description="Helical" evidence="5">
    <location>
        <begin position="96"/>
        <end position="115"/>
    </location>
</feature>
<keyword evidence="8" id="KW-1185">Reference proteome</keyword>
<dbReference type="GO" id="GO:0008270">
    <property type="term" value="F:zinc ion binding"/>
    <property type="evidence" value="ECO:0007669"/>
    <property type="project" value="UniProtKB-KW"/>
</dbReference>
<dbReference type="InterPro" id="IPR010666">
    <property type="entry name" value="Znf_GRF"/>
</dbReference>
<evidence type="ECO:0000259" key="6">
    <source>
        <dbReference type="PROSITE" id="PS51999"/>
    </source>
</evidence>
<name>A0A314UE75_PRUYE</name>
<dbReference type="PANTHER" id="PTHR33248">
    <property type="entry name" value="ZINC ION-BINDING PROTEIN"/>
    <property type="match status" value="1"/>
</dbReference>
<gene>
    <name evidence="7" type="ORF">Pyn_30400</name>
</gene>
<dbReference type="Proteomes" id="UP000250321">
    <property type="component" value="Unassembled WGS sequence"/>
</dbReference>
<protein>
    <recommendedName>
        <fullName evidence="6">GRF-type domain-containing protein</fullName>
    </recommendedName>
</protein>
<keyword evidence="3" id="KW-0862">Zinc</keyword>
<keyword evidence="1" id="KW-0479">Metal-binding</keyword>